<dbReference type="AlphaFoldDB" id="A0A1T5EVW1"/>
<accession>A0A1T5EVW1</accession>
<dbReference type="Proteomes" id="UP000190852">
    <property type="component" value="Unassembled WGS sequence"/>
</dbReference>
<gene>
    <name evidence="1" type="ORF">SAMN05660349_03160</name>
</gene>
<organism evidence="1 2">
    <name type="scientific">Parabacteroides chartae</name>
    <dbReference type="NCBI Taxonomy" id="1037355"/>
    <lineage>
        <taxon>Bacteria</taxon>
        <taxon>Pseudomonadati</taxon>
        <taxon>Bacteroidota</taxon>
        <taxon>Bacteroidia</taxon>
        <taxon>Bacteroidales</taxon>
        <taxon>Tannerellaceae</taxon>
        <taxon>Parabacteroides</taxon>
    </lineage>
</organism>
<evidence type="ECO:0000313" key="1">
    <source>
        <dbReference type="EMBL" id="SKB87850.1"/>
    </source>
</evidence>
<sequence>MPDKENILSKKILILCDMFPPAFAPRMGYLCKYLKKAGWEPVVVTEYINENTFAFLKEVCDVTYVDFYPYKNRWIKKLAWVATLTADCLFGYKERRMAKAAARKLSQGGFGCVLCSTYRTFPLPAAYKVAKEFRLPLVADHRDIIEQYAGTEYIASKMGRFPWLNILITNLFTRRLLNERNKILPKADCITTVSTWHVDTLKRYNGNVRLIFNGYDPELFYPEQIKTSEFVLSYTGRLLSFAIRDPRPLFEAIGRLHTEGVITPADFRVKWYMDSYSQQLVSGEAERFGLLGYMDFYPYVEASQVPSILNNSSILLQLANTASQSGPKGIMTTKLFEAMAVEKPMLCVRSDEACLEAAIREANAGASARTAQESYDFIKYYFERWKTDGYTSVSVNKEVVKRYSRKEQAAQFMDLFMELQKKGDEHGKAY</sequence>
<protein>
    <submittedName>
        <fullName evidence="1">Uncharacterized protein</fullName>
    </submittedName>
</protein>
<dbReference type="RefSeq" id="WP_079684534.1">
    <property type="nucleotide sequence ID" value="NZ_FUYQ01000031.1"/>
</dbReference>
<dbReference type="Gene3D" id="3.40.50.2000">
    <property type="entry name" value="Glycogen Phosphorylase B"/>
    <property type="match status" value="1"/>
</dbReference>
<keyword evidence="2" id="KW-1185">Reference proteome</keyword>
<reference evidence="2" key="1">
    <citation type="submission" date="2017-02" db="EMBL/GenBank/DDBJ databases">
        <authorList>
            <person name="Varghese N."/>
            <person name="Submissions S."/>
        </authorList>
    </citation>
    <scope>NUCLEOTIDE SEQUENCE [LARGE SCALE GENOMIC DNA]</scope>
    <source>
        <strain evidence="2">DSM 24967</strain>
    </source>
</reference>
<evidence type="ECO:0000313" key="2">
    <source>
        <dbReference type="Proteomes" id="UP000190852"/>
    </source>
</evidence>
<name>A0A1T5EVW1_9BACT</name>
<dbReference type="SUPFAM" id="SSF53756">
    <property type="entry name" value="UDP-Glycosyltransferase/glycogen phosphorylase"/>
    <property type="match status" value="1"/>
</dbReference>
<dbReference type="EMBL" id="FUYQ01000031">
    <property type="protein sequence ID" value="SKB87850.1"/>
    <property type="molecule type" value="Genomic_DNA"/>
</dbReference>
<proteinExistence type="predicted"/>